<dbReference type="SUPFAM" id="SSF50475">
    <property type="entry name" value="FMN-binding split barrel"/>
    <property type="match status" value="1"/>
</dbReference>
<dbReference type="EMBL" id="SHKO01000005">
    <property type="protein sequence ID" value="RZT91552.1"/>
    <property type="molecule type" value="Genomic_DNA"/>
</dbReference>
<organism evidence="5 6">
    <name type="scientific">Advenella incenata</name>
    <dbReference type="NCBI Taxonomy" id="267800"/>
    <lineage>
        <taxon>Bacteria</taxon>
        <taxon>Pseudomonadati</taxon>
        <taxon>Pseudomonadota</taxon>
        <taxon>Betaproteobacteria</taxon>
        <taxon>Burkholderiales</taxon>
        <taxon>Alcaligenaceae</taxon>
    </lineage>
</organism>
<dbReference type="InterPro" id="IPR012349">
    <property type="entry name" value="Split_barrel_FMN-bd"/>
</dbReference>
<feature type="domain" description="Flavin reductase like" evidence="4">
    <location>
        <begin position="15"/>
        <end position="157"/>
    </location>
</feature>
<name>A0A4Q7VA05_9BURK</name>
<accession>A0A4Q7VA05</accession>
<keyword evidence="2" id="KW-0285">Flavoprotein</keyword>
<dbReference type="SMART" id="SM00903">
    <property type="entry name" value="Flavin_Reduct"/>
    <property type="match status" value="1"/>
</dbReference>
<dbReference type="Gene3D" id="2.30.110.10">
    <property type="entry name" value="Electron Transport, Fmn-binding Protein, Chain A"/>
    <property type="match status" value="1"/>
</dbReference>
<evidence type="ECO:0000313" key="5">
    <source>
        <dbReference type="EMBL" id="RZT91552.1"/>
    </source>
</evidence>
<evidence type="ECO:0000256" key="3">
    <source>
        <dbReference type="ARBA" id="ARBA00038054"/>
    </source>
</evidence>
<protein>
    <submittedName>
        <fullName evidence="5">Flavin reductase (DIM6/NTAB) family NADH-FMN oxidoreductase RutF</fullName>
    </submittedName>
</protein>
<dbReference type="RefSeq" id="WP_128396463.1">
    <property type="nucleotide sequence ID" value="NZ_SHKO01000005.1"/>
</dbReference>
<comment type="similarity">
    <text evidence="3">Belongs to the flavoredoxin family.</text>
</comment>
<comment type="caution">
    <text evidence="5">The sequence shown here is derived from an EMBL/GenBank/DDBJ whole genome shotgun (WGS) entry which is preliminary data.</text>
</comment>
<proteinExistence type="inferred from homology"/>
<dbReference type="InterPro" id="IPR052174">
    <property type="entry name" value="Flavoredoxin"/>
</dbReference>
<dbReference type="GO" id="GO:0010181">
    <property type="term" value="F:FMN binding"/>
    <property type="evidence" value="ECO:0007669"/>
    <property type="project" value="InterPro"/>
</dbReference>
<dbReference type="OrthoDB" id="9792436at2"/>
<dbReference type="Pfam" id="PF01613">
    <property type="entry name" value="Flavin_Reduct"/>
    <property type="match status" value="1"/>
</dbReference>
<evidence type="ECO:0000256" key="2">
    <source>
        <dbReference type="ARBA" id="ARBA00022630"/>
    </source>
</evidence>
<keyword evidence="6" id="KW-1185">Reference proteome</keyword>
<evidence type="ECO:0000313" key="6">
    <source>
        <dbReference type="Proteomes" id="UP000293398"/>
    </source>
</evidence>
<dbReference type="AlphaFoldDB" id="A0A4Q7VA05"/>
<dbReference type="GO" id="GO:0016646">
    <property type="term" value="F:oxidoreductase activity, acting on the CH-NH group of donors, NAD or NADP as acceptor"/>
    <property type="evidence" value="ECO:0007669"/>
    <property type="project" value="UniProtKB-ARBA"/>
</dbReference>
<reference evidence="5 6" key="1">
    <citation type="submission" date="2019-02" db="EMBL/GenBank/DDBJ databases">
        <title>Genomic Encyclopedia of Type Strains, Phase IV (KMG-IV): sequencing the most valuable type-strain genomes for metagenomic binning, comparative biology and taxonomic classification.</title>
        <authorList>
            <person name="Goeker M."/>
        </authorList>
    </citation>
    <scope>NUCLEOTIDE SEQUENCE [LARGE SCALE GENOMIC DNA]</scope>
    <source>
        <strain evidence="5 6">DSM 23814</strain>
    </source>
</reference>
<comment type="cofactor">
    <cofactor evidence="1">
        <name>FMN</name>
        <dbReference type="ChEBI" id="CHEBI:58210"/>
    </cofactor>
</comment>
<dbReference type="PANTHER" id="PTHR43567">
    <property type="entry name" value="FLAVOREDOXIN-RELATED-RELATED"/>
    <property type="match status" value="1"/>
</dbReference>
<dbReference type="Proteomes" id="UP000293398">
    <property type="component" value="Unassembled WGS sequence"/>
</dbReference>
<evidence type="ECO:0000259" key="4">
    <source>
        <dbReference type="SMART" id="SM00903"/>
    </source>
</evidence>
<gene>
    <name evidence="5" type="ORF">EV681_4308</name>
</gene>
<dbReference type="PANTHER" id="PTHR43567:SF1">
    <property type="entry name" value="FLAVOREDOXIN"/>
    <property type="match status" value="1"/>
</dbReference>
<sequence length="192" mass="21192">MNQYIEPVPLEKSYRLVNHGPTTLVSAVHDGVQDVMAAAWACGLDFSPPKLTVVLDKSTCTRRLVENAGTFVVQMPTVAQAQMTHYVGNHGLDDEPGKLETAGTKIFRMDGFDLPFVAGCAAWLACRLIPEPHNQTRYDLFIAEIIGAWADSRVFRNGHWEFASADPALRTLHYIAGGQFYAIGDEIVVSER</sequence>
<dbReference type="InterPro" id="IPR002563">
    <property type="entry name" value="Flavin_Rdtase-like_dom"/>
</dbReference>
<evidence type="ECO:0000256" key="1">
    <source>
        <dbReference type="ARBA" id="ARBA00001917"/>
    </source>
</evidence>